<evidence type="ECO:0000313" key="2">
    <source>
        <dbReference type="EMBL" id="KZO89979.1"/>
    </source>
</evidence>
<sequence>MALPALSISASPEPEELVHRLQEGIDLEEWDGGIVADSFKVNQVVPHDQDKAACTAMRELLKQMPADNKELAEWSANVSSMKSWRAQVVKLVKEKPFALAHVDGTRVHYFGPCMQLVWQGAMLEKRSLPQNWVVEMAAVDTPGDRFDWSHDKTWSYVSNRKIKIREPLPPLSDNDGESEVDMLEPSPRSPVKAPPKARKAVKSTAVKPSPVAVKKGAQPIVQPKARPLRTSLQAVVLDHPRYESPYAIKHGTNASAEEPLEGDLIIAKAPPKVKKIVRDAGGFRAAKNMNGTIWKVRAWDGVTCERCEEKKILCESRQANKACLECNLRRATCSMASATDGRRNRKWATTPQVKEEFKATATQRSVAVVDAVVNGGLDLRISQEFFEMRRTTASAAHYISRNAEGLRVLMMEQDANMRTLMEAIKNGDNEMSLLVSAKNVRDPLQDDSFTGRRIFLDSSAVDWRDVPFDEDDLLGVGAGTVDSTSVVDIADNGSVTTASRKRKAKMPPIGTRESKRLKKQELDVLPEPEPRKVRSSAVKALEKITEPTVIDEKALLDSTFGPTTPAESTASEANEPDTYVPPAEEPEDEEEAMEAEGVDAGGEPVISQEL</sequence>
<feature type="region of interest" description="Disordered" evidence="1">
    <location>
        <begin position="496"/>
        <end position="521"/>
    </location>
</feature>
<feature type="compositionally biased region" description="Acidic residues" evidence="1">
    <location>
        <begin position="584"/>
        <end position="597"/>
    </location>
</feature>
<accession>A0A167FYE9</accession>
<feature type="region of interest" description="Disordered" evidence="1">
    <location>
        <begin position="166"/>
        <end position="209"/>
    </location>
</feature>
<evidence type="ECO:0000313" key="3">
    <source>
        <dbReference type="Proteomes" id="UP000076738"/>
    </source>
</evidence>
<feature type="region of interest" description="Disordered" evidence="1">
    <location>
        <begin position="554"/>
        <end position="610"/>
    </location>
</feature>
<feature type="compositionally biased region" description="Polar residues" evidence="1">
    <location>
        <begin position="560"/>
        <end position="572"/>
    </location>
</feature>
<evidence type="ECO:0000256" key="1">
    <source>
        <dbReference type="SAM" id="MobiDB-lite"/>
    </source>
</evidence>
<organism evidence="2 3">
    <name type="scientific">Calocera viscosa (strain TUFC12733)</name>
    <dbReference type="NCBI Taxonomy" id="1330018"/>
    <lineage>
        <taxon>Eukaryota</taxon>
        <taxon>Fungi</taxon>
        <taxon>Dikarya</taxon>
        <taxon>Basidiomycota</taxon>
        <taxon>Agaricomycotina</taxon>
        <taxon>Dacrymycetes</taxon>
        <taxon>Dacrymycetales</taxon>
        <taxon>Dacrymycetaceae</taxon>
        <taxon>Calocera</taxon>
    </lineage>
</organism>
<evidence type="ECO:0008006" key="4">
    <source>
        <dbReference type="Google" id="ProtNLM"/>
    </source>
</evidence>
<dbReference type="AlphaFoldDB" id="A0A167FYE9"/>
<reference evidence="2 3" key="1">
    <citation type="journal article" date="2016" name="Mol. Biol. Evol.">
        <title>Comparative Genomics of Early-Diverging Mushroom-Forming Fungi Provides Insights into the Origins of Lignocellulose Decay Capabilities.</title>
        <authorList>
            <person name="Nagy L.G."/>
            <person name="Riley R."/>
            <person name="Tritt A."/>
            <person name="Adam C."/>
            <person name="Daum C."/>
            <person name="Floudas D."/>
            <person name="Sun H."/>
            <person name="Yadav J.S."/>
            <person name="Pangilinan J."/>
            <person name="Larsson K.H."/>
            <person name="Matsuura K."/>
            <person name="Barry K."/>
            <person name="Labutti K."/>
            <person name="Kuo R."/>
            <person name="Ohm R.A."/>
            <person name="Bhattacharya S.S."/>
            <person name="Shirouzu T."/>
            <person name="Yoshinaga Y."/>
            <person name="Martin F.M."/>
            <person name="Grigoriev I.V."/>
            <person name="Hibbett D.S."/>
        </authorList>
    </citation>
    <scope>NUCLEOTIDE SEQUENCE [LARGE SCALE GENOMIC DNA]</scope>
    <source>
        <strain evidence="2 3">TUFC12733</strain>
    </source>
</reference>
<gene>
    <name evidence="2" type="ORF">CALVIDRAFT_569448</name>
</gene>
<protein>
    <recommendedName>
        <fullName evidence="4">Zn(2)-C6 fungal-type domain-containing protein</fullName>
    </recommendedName>
</protein>
<dbReference type="Proteomes" id="UP000076738">
    <property type="component" value="Unassembled WGS sequence"/>
</dbReference>
<proteinExistence type="predicted"/>
<dbReference type="EMBL" id="KV417356">
    <property type="protein sequence ID" value="KZO89979.1"/>
    <property type="molecule type" value="Genomic_DNA"/>
</dbReference>
<keyword evidence="3" id="KW-1185">Reference proteome</keyword>
<name>A0A167FYE9_CALVF</name>